<dbReference type="Proteomes" id="UP000763557">
    <property type="component" value="Unassembled WGS sequence"/>
</dbReference>
<protein>
    <recommendedName>
        <fullName evidence="3">DUF8017 domain-containing protein</fullName>
    </recommendedName>
</protein>
<evidence type="ECO:0000313" key="4">
    <source>
        <dbReference type="EMBL" id="NRN69644.1"/>
    </source>
</evidence>
<evidence type="ECO:0000256" key="1">
    <source>
        <dbReference type="SAM" id="MobiDB-lite"/>
    </source>
</evidence>
<keyword evidence="2" id="KW-1133">Transmembrane helix</keyword>
<evidence type="ECO:0000313" key="5">
    <source>
        <dbReference type="Proteomes" id="UP000763557"/>
    </source>
</evidence>
<feature type="domain" description="DUF8017" evidence="3">
    <location>
        <begin position="76"/>
        <end position="259"/>
    </location>
</feature>
<keyword evidence="2" id="KW-0472">Membrane</keyword>
<feature type="region of interest" description="Disordered" evidence="1">
    <location>
        <begin position="56"/>
        <end position="77"/>
    </location>
</feature>
<organism evidence="4 5">
    <name type="scientific">Kibdelosporangium persicum</name>
    <dbReference type="NCBI Taxonomy" id="2698649"/>
    <lineage>
        <taxon>Bacteria</taxon>
        <taxon>Bacillati</taxon>
        <taxon>Actinomycetota</taxon>
        <taxon>Actinomycetes</taxon>
        <taxon>Pseudonocardiales</taxon>
        <taxon>Pseudonocardiaceae</taxon>
        <taxon>Kibdelosporangium</taxon>
    </lineage>
</organism>
<evidence type="ECO:0000259" key="3">
    <source>
        <dbReference type="Pfam" id="PF26056"/>
    </source>
</evidence>
<name>A0ABX2FET1_9PSEU</name>
<comment type="caution">
    <text evidence="4">The sequence shown here is derived from an EMBL/GenBank/DDBJ whole genome shotgun (WGS) entry which is preliminary data.</text>
</comment>
<proteinExistence type="predicted"/>
<dbReference type="EMBL" id="JAAATY010000029">
    <property type="protein sequence ID" value="NRN69644.1"/>
    <property type="molecule type" value="Genomic_DNA"/>
</dbReference>
<evidence type="ECO:0000256" key="2">
    <source>
        <dbReference type="SAM" id="Phobius"/>
    </source>
</evidence>
<feature type="transmembrane region" description="Helical" evidence="2">
    <location>
        <begin position="20"/>
        <end position="43"/>
    </location>
</feature>
<sequence>MPNDYRGLGLYDDTPPAKRNGVVLAAVIAAVVVIGAVAALMFVRVTSTTSGQALPVAGATTATKPKDPLQPRTTGTPRVPGWQVISISNTDKAYDVPPGWSTIGSDLATFGDHQEVSFVTPTIYKPGYCPDSPKSWRGMAGIVVMPNKGNIEVGAAAAAQQIANTVFTTKDRVQPETDIGDPKPITILKGTKAVVVTATLKVPVTEKDKCAAADVAIALMMVEPTDPNASESATVVAMADQNVPEATPEQDLTQIVTSFHVFS</sequence>
<reference evidence="4 5" key="1">
    <citation type="submission" date="2020-01" db="EMBL/GenBank/DDBJ databases">
        <title>Kibdelosporangium persica a novel Actinomycetes from a hot desert in Iran.</title>
        <authorList>
            <person name="Safaei N."/>
            <person name="Zaburannyi N."/>
            <person name="Mueller R."/>
            <person name="Wink J."/>
        </authorList>
    </citation>
    <scope>NUCLEOTIDE SEQUENCE [LARGE SCALE GENOMIC DNA]</scope>
    <source>
        <strain evidence="4 5">4NS15</strain>
    </source>
</reference>
<gene>
    <name evidence="4" type="ORF">GC106_69010</name>
</gene>
<accession>A0ABX2FET1</accession>
<keyword evidence="5" id="KW-1185">Reference proteome</keyword>
<dbReference type="InterPro" id="IPR058330">
    <property type="entry name" value="DUF8017"/>
</dbReference>
<dbReference type="RefSeq" id="WP_173140044.1">
    <property type="nucleotide sequence ID" value="NZ_CBCSGW010000024.1"/>
</dbReference>
<dbReference type="Pfam" id="PF26056">
    <property type="entry name" value="DUF8017"/>
    <property type="match status" value="1"/>
</dbReference>
<keyword evidence="2" id="KW-0812">Transmembrane</keyword>